<dbReference type="EMBL" id="OU899035">
    <property type="protein sequence ID" value="CAH1726311.1"/>
    <property type="molecule type" value="Genomic_DNA"/>
</dbReference>
<protein>
    <submittedName>
        <fullName evidence="1">Uncharacterized protein</fullName>
    </submittedName>
</protein>
<reference evidence="1" key="2">
    <citation type="submission" date="2022-10" db="EMBL/GenBank/DDBJ databases">
        <authorList>
            <consortium name="ENA_rothamsted_submissions"/>
            <consortium name="culmorum"/>
            <person name="King R."/>
        </authorList>
    </citation>
    <scope>NUCLEOTIDE SEQUENCE</scope>
</reference>
<reference evidence="1" key="1">
    <citation type="submission" date="2022-02" db="EMBL/GenBank/DDBJ databases">
        <authorList>
            <person name="King R."/>
        </authorList>
    </citation>
    <scope>NUCLEOTIDE SEQUENCE</scope>
</reference>
<dbReference type="Proteomes" id="UP001154329">
    <property type="component" value="Chromosome 2"/>
</dbReference>
<organism evidence="1 2">
    <name type="scientific">Aphis gossypii</name>
    <name type="common">Cotton aphid</name>
    <dbReference type="NCBI Taxonomy" id="80765"/>
    <lineage>
        <taxon>Eukaryota</taxon>
        <taxon>Metazoa</taxon>
        <taxon>Ecdysozoa</taxon>
        <taxon>Arthropoda</taxon>
        <taxon>Hexapoda</taxon>
        <taxon>Insecta</taxon>
        <taxon>Pterygota</taxon>
        <taxon>Neoptera</taxon>
        <taxon>Paraneoptera</taxon>
        <taxon>Hemiptera</taxon>
        <taxon>Sternorrhyncha</taxon>
        <taxon>Aphidomorpha</taxon>
        <taxon>Aphidoidea</taxon>
        <taxon>Aphididae</taxon>
        <taxon>Aphidini</taxon>
        <taxon>Aphis</taxon>
        <taxon>Aphis</taxon>
    </lineage>
</organism>
<dbReference type="AlphaFoldDB" id="A0A9P0NLL3"/>
<accession>A0A9P0NLL3</accession>
<gene>
    <name evidence="1" type="ORF">APHIGO_LOCUS7223</name>
</gene>
<sequence length="117" mass="13304">MCDPSDLLSLQISDEYKNYSLSIGINEIFLLADSGPSNERILIFGRPLGLKLLKDSKIWHMDGTFEVAPTLFSQVYVILAEFLGGVHPAVYALPPNKKEQFRFIYLLFKVTVVFKYV</sequence>
<evidence type="ECO:0000313" key="2">
    <source>
        <dbReference type="Proteomes" id="UP001154329"/>
    </source>
</evidence>
<evidence type="ECO:0000313" key="1">
    <source>
        <dbReference type="EMBL" id="CAH1726311.1"/>
    </source>
</evidence>
<proteinExistence type="predicted"/>
<keyword evidence="2" id="KW-1185">Reference proteome</keyword>
<name>A0A9P0NLL3_APHGO</name>